<feature type="transmembrane region" description="Helical" evidence="1">
    <location>
        <begin position="135"/>
        <end position="152"/>
    </location>
</feature>
<accession>A0A1T4V8F9</accession>
<name>A0A1T4V8F9_9GAMM</name>
<sequence length="253" mass="29754">MNSKDKIILIILLVLLCIIPMEFTTNDKSKIIEGVLNSRTIKNDIYNSNYQNIESLLSNIFQYEEYKLCTSLNLSNRNHVEKYNGDYICNKSDFNPSEFYLFPPKTGAVGIELDGESLGEVNWVRYINMDVYKSYFIMMLLIIYLFFVLYKLHNGSKKIDHFDFNKNIFIKNKKMFPIRSDTFAFSVYGENYCNITLTNGKQYKVRCSLEALEALIGRKCKRERRNVLISENIVFSKRNNKFILKIGEKEYEV</sequence>
<dbReference type="EMBL" id="FUXU01000055">
    <property type="protein sequence ID" value="SKA61239.1"/>
    <property type="molecule type" value="Genomic_DNA"/>
</dbReference>
<proteinExistence type="predicted"/>
<evidence type="ECO:0000313" key="2">
    <source>
        <dbReference type="EMBL" id="SKA61239.1"/>
    </source>
</evidence>
<reference evidence="3" key="1">
    <citation type="submission" date="2017-02" db="EMBL/GenBank/DDBJ databases">
        <authorList>
            <person name="Varghese N."/>
            <person name="Submissions S."/>
        </authorList>
    </citation>
    <scope>NUCLEOTIDE SEQUENCE [LARGE SCALE GENOMIC DNA]</scope>
    <source>
        <strain evidence="3">DSM 22720</strain>
    </source>
</reference>
<dbReference type="RefSeq" id="WP_078753648.1">
    <property type="nucleotide sequence ID" value="NZ_FUXU01000055.1"/>
</dbReference>
<keyword evidence="1" id="KW-0472">Membrane</keyword>
<protein>
    <submittedName>
        <fullName evidence="2">Uncharacterized protein</fullName>
    </submittedName>
</protein>
<keyword evidence="1" id="KW-0812">Transmembrane</keyword>
<evidence type="ECO:0000313" key="3">
    <source>
        <dbReference type="Proteomes" id="UP000190162"/>
    </source>
</evidence>
<keyword evidence="1" id="KW-1133">Transmembrane helix</keyword>
<organism evidence="2 3">
    <name type="scientific">Enterovibrio nigricans DSM 22720</name>
    <dbReference type="NCBI Taxonomy" id="1121868"/>
    <lineage>
        <taxon>Bacteria</taxon>
        <taxon>Pseudomonadati</taxon>
        <taxon>Pseudomonadota</taxon>
        <taxon>Gammaproteobacteria</taxon>
        <taxon>Vibrionales</taxon>
        <taxon>Vibrionaceae</taxon>
        <taxon>Enterovibrio</taxon>
    </lineage>
</organism>
<evidence type="ECO:0000256" key="1">
    <source>
        <dbReference type="SAM" id="Phobius"/>
    </source>
</evidence>
<dbReference type="Proteomes" id="UP000190162">
    <property type="component" value="Unassembled WGS sequence"/>
</dbReference>
<gene>
    <name evidence="2" type="ORF">SAMN02745132_03445</name>
</gene>
<keyword evidence="3" id="KW-1185">Reference proteome</keyword>
<dbReference type="AlphaFoldDB" id="A0A1T4V8F9"/>